<organism evidence="6 7">
    <name type="scientific">Legionella impletisoli</name>
    <dbReference type="NCBI Taxonomy" id="343510"/>
    <lineage>
        <taxon>Bacteria</taxon>
        <taxon>Pseudomonadati</taxon>
        <taxon>Pseudomonadota</taxon>
        <taxon>Gammaproteobacteria</taxon>
        <taxon>Legionellales</taxon>
        <taxon>Legionellaceae</taxon>
        <taxon>Legionella</taxon>
    </lineage>
</organism>
<dbReference type="EMBL" id="BMOB01000001">
    <property type="protein sequence ID" value="GGI77217.1"/>
    <property type="molecule type" value="Genomic_DNA"/>
</dbReference>
<sequence>MIEVAHLCKHYIVQGKRKTIFDNLSFKINSGERIAFMGKNGVGKSTLLRLLCGIEKPNRGTIHLTSSLSWPVGVADNLIPNLTGKENVKFVCRLFGIKGLSVKEKIDYVKSFSEIGHYFDLPVQTYSSGMRSRLAFALSMAFDFDFYIVDEAFAVGDVRYKQKCQEAFAEKAERKGIIMVSHSISIIREFCDRGILFQEGKITESQDVEEIINLYASQE</sequence>
<dbReference type="InterPro" id="IPR015860">
    <property type="entry name" value="ABC_transpr_TagH-like"/>
</dbReference>
<evidence type="ECO:0000313" key="7">
    <source>
        <dbReference type="Proteomes" id="UP000630149"/>
    </source>
</evidence>
<feature type="domain" description="ABC transporter" evidence="5">
    <location>
        <begin position="2"/>
        <end position="219"/>
    </location>
</feature>
<dbReference type="Proteomes" id="UP000630149">
    <property type="component" value="Unassembled WGS sequence"/>
</dbReference>
<reference evidence="6" key="2">
    <citation type="submission" date="2020-09" db="EMBL/GenBank/DDBJ databases">
        <authorList>
            <person name="Sun Q."/>
            <person name="Ohkuma M."/>
        </authorList>
    </citation>
    <scope>NUCLEOTIDE SEQUENCE</scope>
    <source>
        <strain evidence="6">JCM 13919</strain>
    </source>
</reference>
<accession>A0A917NA81</accession>
<dbReference type="GO" id="GO:0016887">
    <property type="term" value="F:ATP hydrolysis activity"/>
    <property type="evidence" value="ECO:0007669"/>
    <property type="project" value="InterPro"/>
</dbReference>
<keyword evidence="7" id="KW-1185">Reference proteome</keyword>
<evidence type="ECO:0000259" key="5">
    <source>
        <dbReference type="PROSITE" id="PS50893"/>
    </source>
</evidence>
<proteinExistence type="inferred from homology"/>
<name>A0A917NA81_9GAMM</name>
<comment type="caution">
    <text evidence="6">The sequence shown here is derived from an EMBL/GenBank/DDBJ whole genome shotgun (WGS) entry which is preliminary data.</text>
</comment>
<dbReference type="SMART" id="SM00382">
    <property type="entry name" value="AAA"/>
    <property type="match status" value="1"/>
</dbReference>
<dbReference type="Gene3D" id="3.40.50.300">
    <property type="entry name" value="P-loop containing nucleotide triphosphate hydrolases"/>
    <property type="match status" value="1"/>
</dbReference>
<evidence type="ECO:0000256" key="2">
    <source>
        <dbReference type="ARBA" id="ARBA00022448"/>
    </source>
</evidence>
<keyword evidence="2" id="KW-0813">Transport</keyword>
<dbReference type="InterPro" id="IPR003439">
    <property type="entry name" value="ABC_transporter-like_ATP-bd"/>
</dbReference>
<dbReference type="AlphaFoldDB" id="A0A917NA81"/>
<evidence type="ECO:0000256" key="4">
    <source>
        <dbReference type="ARBA" id="ARBA00022840"/>
    </source>
</evidence>
<dbReference type="Pfam" id="PF00005">
    <property type="entry name" value="ABC_tran"/>
    <property type="match status" value="1"/>
</dbReference>
<dbReference type="GO" id="GO:0140359">
    <property type="term" value="F:ABC-type transporter activity"/>
    <property type="evidence" value="ECO:0007669"/>
    <property type="project" value="InterPro"/>
</dbReference>
<protein>
    <submittedName>
        <fullName evidence="6">ABC transporter ATP-binding protein</fullName>
    </submittedName>
</protein>
<keyword evidence="3" id="KW-0547">Nucleotide-binding</keyword>
<evidence type="ECO:0000256" key="3">
    <source>
        <dbReference type="ARBA" id="ARBA00022741"/>
    </source>
</evidence>
<dbReference type="InterPro" id="IPR003593">
    <property type="entry name" value="AAA+_ATPase"/>
</dbReference>
<reference evidence="6" key="1">
    <citation type="journal article" date="2014" name="Int. J. Syst. Evol. Microbiol.">
        <title>Complete genome sequence of Corynebacterium casei LMG S-19264T (=DSM 44701T), isolated from a smear-ripened cheese.</title>
        <authorList>
            <consortium name="US DOE Joint Genome Institute (JGI-PGF)"/>
            <person name="Walter F."/>
            <person name="Albersmeier A."/>
            <person name="Kalinowski J."/>
            <person name="Ruckert C."/>
        </authorList>
    </citation>
    <scope>NUCLEOTIDE SEQUENCE</scope>
    <source>
        <strain evidence="6">JCM 13919</strain>
    </source>
</reference>
<dbReference type="InterPro" id="IPR017871">
    <property type="entry name" value="ABC_transporter-like_CS"/>
</dbReference>
<keyword evidence="4 6" id="KW-0067">ATP-binding</keyword>
<evidence type="ECO:0000256" key="1">
    <source>
        <dbReference type="ARBA" id="ARBA00005417"/>
    </source>
</evidence>
<dbReference type="GO" id="GO:0016020">
    <property type="term" value="C:membrane"/>
    <property type="evidence" value="ECO:0007669"/>
    <property type="project" value="InterPro"/>
</dbReference>
<dbReference type="PANTHER" id="PTHR46743:SF2">
    <property type="entry name" value="TEICHOIC ACIDS EXPORT ATP-BINDING PROTEIN TAGH"/>
    <property type="match status" value="1"/>
</dbReference>
<dbReference type="SUPFAM" id="SSF52540">
    <property type="entry name" value="P-loop containing nucleoside triphosphate hydrolases"/>
    <property type="match status" value="1"/>
</dbReference>
<dbReference type="PANTHER" id="PTHR46743">
    <property type="entry name" value="TEICHOIC ACIDS EXPORT ATP-BINDING PROTEIN TAGH"/>
    <property type="match status" value="1"/>
</dbReference>
<dbReference type="PROSITE" id="PS50893">
    <property type="entry name" value="ABC_TRANSPORTER_2"/>
    <property type="match status" value="1"/>
</dbReference>
<dbReference type="InterPro" id="IPR027417">
    <property type="entry name" value="P-loop_NTPase"/>
</dbReference>
<dbReference type="InterPro" id="IPR050683">
    <property type="entry name" value="Bact_Polysacc_Export_ATP-bd"/>
</dbReference>
<dbReference type="CDD" id="cd03220">
    <property type="entry name" value="ABC_KpsT_Wzt"/>
    <property type="match status" value="1"/>
</dbReference>
<dbReference type="GO" id="GO:0005524">
    <property type="term" value="F:ATP binding"/>
    <property type="evidence" value="ECO:0007669"/>
    <property type="project" value="UniProtKB-KW"/>
</dbReference>
<dbReference type="PROSITE" id="PS00211">
    <property type="entry name" value="ABC_TRANSPORTER_1"/>
    <property type="match status" value="1"/>
</dbReference>
<dbReference type="RefSeq" id="WP_131775481.1">
    <property type="nucleotide sequence ID" value="NZ_BMOB01000001.1"/>
</dbReference>
<dbReference type="OrthoDB" id="9778870at2"/>
<evidence type="ECO:0000313" key="6">
    <source>
        <dbReference type="EMBL" id="GGI77217.1"/>
    </source>
</evidence>
<gene>
    <name evidence="6" type="ORF">GCM10007966_02400</name>
</gene>
<comment type="similarity">
    <text evidence="1">Belongs to the ABC transporter superfamily.</text>
</comment>